<accession>A0A7C8IJ39</accession>
<protein>
    <submittedName>
        <fullName evidence="1">Uncharacterized protein</fullName>
    </submittedName>
</protein>
<gene>
    <name evidence="1" type="ORF">BDV95DRAFT_278276</name>
</gene>
<keyword evidence="2" id="KW-1185">Reference proteome</keyword>
<evidence type="ECO:0000313" key="1">
    <source>
        <dbReference type="EMBL" id="KAF2875570.1"/>
    </source>
</evidence>
<dbReference type="EMBL" id="JAADJZ010000004">
    <property type="protein sequence ID" value="KAF2875570.1"/>
    <property type="molecule type" value="Genomic_DNA"/>
</dbReference>
<organism evidence="1 2">
    <name type="scientific">Massariosphaeria phaeospora</name>
    <dbReference type="NCBI Taxonomy" id="100035"/>
    <lineage>
        <taxon>Eukaryota</taxon>
        <taxon>Fungi</taxon>
        <taxon>Dikarya</taxon>
        <taxon>Ascomycota</taxon>
        <taxon>Pezizomycotina</taxon>
        <taxon>Dothideomycetes</taxon>
        <taxon>Pleosporomycetidae</taxon>
        <taxon>Pleosporales</taxon>
        <taxon>Pleosporales incertae sedis</taxon>
        <taxon>Massariosphaeria</taxon>
    </lineage>
</organism>
<comment type="caution">
    <text evidence="1">The sequence shown here is derived from an EMBL/GenBank/DDBJ whole genome shotgun (WGS) entry which is preliminary data.</text>
</comment>
<sequence length="66" mass="7509">MVAELSYRFWWMSSMRTVCTSSVAVVQLLLPVVGLCMSMTRYSRQISLHRCVVFSSLNSASQRDAM</sequence>
<dbReference type="OrthoDB" id="4794810at2759"/>
<name>A0A7C8IJ39_9PLEO</name>
<dbReference type="AlphaFoldDB" id="A0A7C8IJ39"/>
<evidence type="ECO:0000313" key="2">
    <source>
        <dbReference type="Proteomes" id="UP000481861"/>
    </source>
</evidence>
<dbReference type="Proteomes" id="UP000481861">
    <property type="component" value="Unassembled WGS sequence"/>
</dbReference>
<proteinExistence type="predicted"/>
<reference evidence="1 2" key="1">
    <citation type="submission" date="2020-01" db="EMBL/GenBank/DDBJ databases">
        <authorList>
            <consortium name="DOE Joint Genome Institute"/>
            <person name="Haridas S."/>
            <person name="Albert R."/>
            <person name="Binder M."/>
            <person name="Bloem J."/>
            <person name="Labutti K."/>
            <person name="Salamov A."/>
            <person name="Andreopoulos B."/>
            <person name="Baker S.E."/>
            <person name="Barry K."/>
            <person name="Bills G."/>
            <person name="Bluhm B.H."/>
            <person name="Cannon C."/>
            <person name="Castanera R."/>
            <person name="Culley D.E."/>
            <person name="Daum C."/>
            <person name="Ezra D."/>
            <person name="Gonzalez J.B."/>
            <person name="Henrissat B."/>
            <person name="Kuo A."/>
            <person name="Liang C."/>
            <person name="Lipzen A."/>
            <person name="Lutzoni F."/>
            <person name="Magnuson J."/>
            <person name="Mondo S."/>
            <person name="Nolan M."/>
            <person name="Ohm R."/>
            <person name="Pangilinan J."/>
            <person name="Park H.-J.H."/>
            <person name="Ramirez L."/>
            <person name="Alfaro M."/>
            <person name="Sun H."/>
            <person name="Tritt A."/>
            <person name="Yoshinaga Y."/>
            <person name="Zwiers L.-H.L."/>
            <person name="Turgeon B.G."/>
            <person name="Goodwin S.B."/>
            <person name="Spatafora J.W."/>
            <person name="Crous P.W."/>
            <person name="Grigoriev I.V."/>
        </authorList>
    </citation>
    <scope>NUCLEOTIDE SEQUENCE [LARGE SCALE GENOMIC DNA]</scope>
    <source>
        <strain evidence="1 2">CBS 611.86</strain>
    </source>
</reference>